<keyword evidence="4" id="KW-1185">Reference proteome</keyword>
<dbReference type="RefSeq" id="WP_219000336.1">
    <property type="nucleotide sequence ID" value="NZ_CP079194.1"/>
</dbReference>
<feature type="region of interest" description="Disordered" evidence="1">
    <location>
        <begin position="146"/>
        <end position="170"/>
    </location>
</feature>
<dbReference type="AlphaFoldDB" id="A0A8F6Y8Q1"/>
<feature type="transmembrane region" description="Helical" evidence="2">
    <location>
        <begin position="179"/>
        <end position="201"/>
    </location>
</feature>
<sequence>MTRTDFDQASGATKNFLRNRGHDGVRMIHRNTNLIEPVQLPFLVTVGSNHYKGHALTLDEFEVYTKPISQRQSANDPLASGATVEVSLHVDLYGVVAVFVGTAEVNEEQKDVSDNLTRFTFRKMNGRSREALRRLVRSYHAGHVPTTSDLIEDHDPETQTAVTSSPATPVPPARRLKNIAGIALSAVVILGAIGFVGASAFERFFLIKAQFATVTAPAVEMMSAEMGQIRTPIETLGQSVSRDDLLYTVHSASLVADADELRARVEFLTQMLQDAESASAESASVAIGEPQSDGLTAAEGTPQAVTHEGVPLGDANATDLLSMVGGRASVQDIRRTLSLTEGELSALEVRLSSLVGYSPCECIVTWHQEDAAWVVPGDTVAVLARTVEDALRVEALVHVLDIGSMFVGQTALVTNVATGETIHGLVERITLDPRQQPRVGFPQWLRQEPTLASVILTVGEALNSSLIGQPVEVSIRRRNLSLWDRLSQIWDVEDVADGLESG</sequence>
<keyword evidence="2" id="KW-0472">Membrane</keyword>
<dbReference type="KEGG" id="gce:KYE46_09230"/>
<reference evidence="3 4" key="1">
    <citation type="submission" date="2021-07" db="EMBL/GenBank/DDBJ databases">
        <title>A novel Jannaschia species isolated from marine dinoflagellate Ceratoperidinium margalefii.</title>
        <authorList>
            <person name="Jiang Y."/>
            <person name="Li Z."/>
        </authorList>
    </citation>
    <scope>NUCLEOTIDE SEQUENCE [LARGE SCALE GENOMIC DNA]</scope>
    <source>
        <strain evidence="3 4">J12C1-MA-4</strain>
    </source>
</reference>
<evidence type="ECO:0000256" key="2">
    <source>
        <dbReference type="SAM" id="Phobius"/>
    </source>
</evidence>
<proteinExistence type="predicted"/>
<protein>
    <submittedName>
        <fullName evidence="3">Uncharacterized protein</fullName>
    </submittedName>
</protein>
<accession>A0A8F6Y8Q1</accession>
<keyword evidence="2" id="KW-0812">Transmembrane</keyword>
<evidence type="ECO:0000313" key="4">
    <source>
        <dbReference type="Proteomes" id="UP000825009"/>
    </source>
</evidence>
<dbReference type="Proteomes" id="UP000825009">
    <property type="component" value="Chromosome"/>
</dbReference>
<dbReference type="EMBL" id="CP079194">
    <property type="protein sequence ID" value="QXT38139.1"/>
    <property type="molecule type" value="Genomic_DNA"/>
</dbReference>
<organism evidence="3 4">
    <name type="scientific">Gymnodinialimonas ceratoperidinii</name>
    <dbReference type="NCBI Taxonomy" id="2856823"/>
    <lineage>
        <taxon>Bacteria</taxon>
        <taxon>Pseudomonadati</taxon>
        <taxon>Pseudomonadota</taxon>
        <taxon>Alphaproteobacteria</taxon>
        <taxon>Rhodobacterales</taxon>
        <taxon>Paracoccaceae</taxon>
        <taxon>Gymnodinialimonas</taxon>
    </lineage>
</organism>
<feature type="compositionally biased region" description="Polar residues" evidence="1">
    <location>
        <begin position="158"/>
        <end position="167"/>
    </location>
</feature>
<evidence type="ECO:0000256" key="1">
    <source>
        <dbReference type="SAM" id="MobiDB-lite"/>
    </source>
</evidence>
<name>A0A8F6Y8Q1_9RHOB</name>
<evidence type="ECO:0000313" key="3">
    <source>
        <dbReference type="EMBL" id="QXT38139.1"/>
    </source>
</evidence>
<keyword evidence="2" id="KW-1133">Transmembrane helix</keyword>
<gene>
    <name evidence="3" type="ORF">KYE46_09230</name>
</gene>